<keyword evidence="3" id="KW-1185">Reference proteome</keyword>
<dbReference type="EMBL" id="FNED01000011">
    <property type="protein sequence ID" value="SDJ08710.1"/>
    <property type="molecule type" value="Genomic_DNA"/>
</dbReference>
<dbReference type="PANTHER" id="PTHR10000:SF53">
    <property type="entry name" value="5-AMINO-6-(5-PHOSPHO-D-RIBITYLAMINO)URACIL PHOSPHATASE YBJI-RELATED"/>
    <property type="match status" value="1"/>
</dbReference>
<dbReference type="PATRIC" id="fig|47500.8.peg.715"/>
<reference evidence="1 3" key="1">
    <citation type="submission" date="2015-07" db="EMBL/GenBank/DDBJ databases">
        <title>Fjat-14205 dsm 2895.</title>
        <authorList>
            <person name="Liu B."/>
            <person name="Wang J."/>
            <person name="Zhu Y."/>
            <person name="Liu G."/>
            <person name="Chen Q."/>
            <person name="Chen Z."/>
            <person name="Lan J."/>
            <person name="Che J."/>
            <person name="Ge C."/>
            <person name="Shi H."/>
            <person name="Pan Z."/>
            <person name="Liu X."/>
        </authorList>
    </citation>
    <scope>NUCLEOTIDE SEQUENCE [LARGE SCALE GENOMIC DNA]</scope>
    <source>
        <strain evidence="1 3">DSM 2895</strain>
    </source>
</reference>
<dbReference type="GeneID" id="42305304"/>
<dbReference type="InterPro" id="IPR023214">
    <property type="entry name" value="HAD_sf"/>
</dbReference>
<sequence length="255" mass="29361">MKFIFDLDGTICFKGQPVSKNILDYLERLQSLGHLVGFASARPCRDMLPVLDKRFRHNLLIGANGAMTYYQGELTYINYIPMKRANEILAILEEFKASYLIDDQWDYAYNFEDSHPFLENIDALNISKRVTTSDLKYIVKILVLSCDRFEELSRKLRELKVTIHYHSSEGTLDITNKGTSKMEALRRFGIGQGEFTCFGNDMNDISMFKEAHYSVAIGSFPGLTDIAKYCIHIDDNIEKCIIEELQKISRPVIER</sequence>
<dbReference type="GO" id="GO:0016791">
    <property type="term" value="F:phosphatase activity"/>
    <property type="evidence" value="ECO:0007669"/>
    <property type="project" value="UniProtKB-ARBA"/>
</dbReference>
<dbReference type="Gene3D" id="3.30.1240.10">
    <property type="match status" value="1"/>
</dbReference>
<dbReference type="Proteomes" id="UP000037269">
    <property type="component" value="Unassembled WGS sequence"/>
</dbReference>
<dbReference type="OrthoDB" id="1650327at2"/>
<evidence type="ECO:0000313" key="4">
    <source>
        <dbReference type="Proteomes" id="UP000182836"/>
    </source>
</evidence>
<accession>A0A0D1XRL6</accession>
<evidence type="ECO:0000313" key="2">
    <source>
        <dbReference type="EMBL" id="SDJ08710.1"/>
    </source>
</evidence>
<reference evidence="2 4" key="2">
    <citation type="submission" date="2016-10" db="EMBL/GenBank/DDBJ databases">
        <authorList>
            <person name="de Groot N.N."/>
        </authorList>
    </citation>
    <scope>NUCLEOTIDE SEQUENCE [LARGE SCALE GENOMIC DNA]</scope>
    <source>
        <strain evidence="2 4">DSM 2895</strain>
    </source>
</reference>
<dbReference type="EMBL" id="LGUG01000004">
    <property type="protein sequence ID" value="KON95563.1"/>
    <property type="molecule type" value="Genomic_DNA"/>
</dbReference>
<dbReference type="NCBIfam" id="TIGR01484">
    <property type="entry name" value="HAD-SF-IIB"/>
    <property type="match status" value="1"/>
</dbReference>
<evidence type="ECO:0000313" key="3">
    <source>
        <dbReference type="Proteomes" id="UP000037269"/>
    </source>
</evidence>
<dbReference type="InterPro" id="IPR036412">
    <property type="entry name" value="HAD-like_sf"/>
</dbReference>
<dbReference type="Pfam" id="PF08282">
    <property type="entry name" value="Hydrolase_3"/>
    <property type="match status" value="1"/>
</dbReference>
<protein>
    <submittedName>
        <fullName evidence="1">Hydrolase</fullName>
    </submittedName>
</protein>
<name>A0A0D1XRL6_ANEMI</name>
<dbReference type="PANTHER" id="PTHR10000">
    <property type="entry name" value="PHOSPHOSERINE PHOSPHATASE"/>
    <property type="match status" value="1"/>
</dbReference>
<keyword evidence="1" id="KW-0378">Hydrolase</keyword>
<dbReference type="GO" id="GO:0000287">
    <property type="term" value="F:magnesium ion binding"/>
    <property type="evidence" value="ECO:0007669"/>
    <property type="project" value="TreeGrafter"/>
</dbReference>
<organism evidence="1 3">
    <name type="scientific">Aneurinibacillus migulanus</name>
    <name type="common">Bacillus migulanus</name>
    <dbReference type="NCBI Taxonomy" id="47500"/>
    <lineage>
        <taxon>Bacteria</taxon>
        <taxon>Bacillati</taxon>
        <taxon>Bacillota</taxon>
        <taxon>Bacilli</taxon>
        <taxon>Bacillales</taxon>
        <taxon>Paenibacillaceae</taxon>
        <taxon>Aneurinibacillus group</taxon>
        <taxon>Aneurinibacillus</taxon>
    </lineage>
</organism>
<evidence type="ECO:0000313" key="1">
    <source>
        <dbReference type="EMBL" id="KON95563.1"/>
    </source>
</evidence>
<dbReference type="GO" id="GO:0005829">
    <property type="term" value="C:cytosol"/>
    <property type="evidence" value="ECO:0007669"/>
    <property type="project" value="TreeGrafter"/>
</dbReference>
<dbReference type="SUPFAM" id="SSF56784">
    <property type="entry name" value="HAD-like"/>
    <property type="match status" value="1"/>
</dbReference>
<dbReference type="STRING" id="47500.AF333_08840"/>
<gene>
    <name evidence="1" type="ORF">AF333_08840</name>
    <name evidence="2" type="ORF">SAMN04487909_111157</name>
</gene>
<dbReference type="InterPro" id="IPR006379">
    <property type="entry name" value="HAD-SF_hydro_IIB"/>
</dbReference>
<proteinExistence type="predicted"/>
<dbReference type="RefSeq" id="WP_043066622.1">
    <property type="nucleotide sequence ID" value="NZ_BJOA01000206.1"/>
</dbReference>
<dbReference type="AlphaFoldDB" id="A0A0D1XRL6"/>
<dbReference type="Gene3D" id="3.40.50.1000">
    <property type="entry name" value="HAD superfamily/HAD-like"/>
    <property type="match status" value="1"/>
</dbReference>
<dbReference type="Proteomes" id="UP000182836">
    <property type="component" value="Unassembled WGS sequence"/>
</dbReference>